<evidence type="ECO:0000256" key="1">
    <source>
        <dbReference type="SAM" id="MobiDB-lite"/>
    </source>
</evidence>
<keyword evidence="3" id="KW-1185">Reference proteome</keyword>
<evidence type="ECO:0000313" key="2">
    <source>
        <dbReference type="EMBL" id="WWD20220.1"/>
    </source>
</evidence>
<dbReference type="GeneID" id="43590156"/>
<dbReference type="EMBL" id="CP144058">
    <property type="protein sequence ID" value="WWD20220.1"/>
    <property type="molecule type" value="Genomic_DNA"/>
</dbReference>
<reference evidence="2" key="2">
    <citation type="submission" date="2024-01" db="EMBL/GenBank/DDBJ databases">
        <title>Comparative genomics of Cryptococcus and Kwoniella reveals pathogenesis evolution and contrasting modes of karyotype evolution via chromosome fusion or intercentromeric recombination.</title>
        <authorList>
            <person name="Coelho M.A."/>
            <person name="David-Palma M."/>
            <person name="Shea T."/>
            <person name="Bowers K."/>
            <person name="McGinley-Smith S."/>
            <person name="Mohammad A.W."/>
            <person name="Gnirke A."/>
            <person name="Yurkov A.M."/>
            <person name="Nowrousian M."/>
            <person name="Sun S."/>
            <person name="Cuomo C.A."/>
            <person name="Heitman J."/>
        </authorList>
    </citation>
    <scope>NUCLEOTIDE SEQUENCE</scope>
    <source>
        <strain evidence="2">CBS 12478</strain>
    </source>
</reference>
<organism evidence="2 3">
    <name type="scientific">Kwoniella shandongensis</name>
    <dbReference type="NCBI Taxonomy" id="1734106"/>
    <lineage>
        <taxon>Eukaryota</taxon>
        <taxon>Fungi</taxon>
        <taxon>Dikarya</taxon>
        <taxon>Basidiomycota</taxon>
        <taxon>Agaricomycotina</taxon>
        <taxon>Tremellomycetes</taxon>
        <taxon>Tremellales</taxon>
        <taxon>Cryptococcaceae</taxon>
        <taxon>Kwoniella</taxon>
    </lineage>
</organism>
<name>A0AAJ8LN25_9TREE</name>
<feature type="compositionally biased region" description="Basic and acidic residues" evidence="1">
    <location>
        <begin position="150"/>
        <end position="176"/>
    </location>
</feature>
<reference evidence="2" key="1">
    <citation type="submission" date="2017-08" db="EMBL/GenBank/DDBJ databases">
        <authorList>
            <person name="Cuomo C."/>
            <person name="Billmyre B."/>
            <person name="Heitman J."/>
        </authorList>
    </citation>
    <scope>NUCLEOTIDE SEQUENCE</scope>
    <source>
        <strain evidence="2">CBS 12478</strain>
    </source>
</reference>
<dbReference type="Proteomes" id="UP000322225">
    <property type="component" value="Chromosome 8"/>
</dbReference>
<evidence type="ECO:0000313" key="3">
    <source>
        <dbReference type="Proteomes" id="UP000322225"/>
    </source>
</evidence>
<feature type="compositionally biased region" description="Pro residues" evidence="1">
    <location>
        <begin position="183"/>
        <end position="195"/>
    </location>
</feature>
<dbReference type="KEGG" id="ksn:43590156"/>
<dbReference type="AlphaFoldDB" id="A0AAJ8LN25"/>
<feature type="compositionally biased region" description="Low complexity" evidence="1">
    <location>
        <begin position="196"/>
        <end position="214"/>
    </location>
</feature>
<feature type="region of interest" description="Disordered" evidence="1">
    <location>
        <begin position="147"/>
        <end position="214"/>
    </location>
</feature>
<sequence>MTSHSAAQGLAYPQPATLCAPLTTEETYPYAWGWGLDPPKRGFCDRLFGDGQKKVVWDDQYGYGYGYAPPVKHKIPKATPVYGKPIPQLTEVQTTATPALVPQRIKPLPNNWEYLDRSTRKKLLREQEKEVKRWEKMNKEQMKLLAKSMKLKEKEERTKRKREEKERKAREKEMLWHLRHPGAPLPRLPPEPTAPSQPTATPAAQPASAPTPGGQPMSFMLLPTLEEYGVRRPFDAPGVPGALGGAGTWPMMSRTLSHAIVDMTREERVHSIQKGILNA</sequence>
<proteinExistence type="predicted"/>
<accession>A0AAJ8LN25</accession>
<gene>
    <name evidence="2" type="ORF">CI109_104696</name>
</gene>
<dbReference type="RefSeq" id="XP_031859787.2">
    <property type="nucleotide sequence ID" value="XM_032006003.2"/>
</dbReference>
<protein>
    <submittedName>
        <fullName evidence="2">Uncharacterized protein</fullName>
    </submittedName>
</protein>